<evidence type="ECO:0000256" key="4">
    <source>
        <dbReference type="ARBA" id="ARBA00023002"/>
    </source>
</evidence>
<proteinExistence type="inferred from homology"/>
<evidence type="ECO:0000259" key="10">
    <source>
        <dbReference type="Pfam" id="PF00056"/>
    </source>
</evidence>
<evidence type="ECO:0000256" key="3">
    <source>
        <dbReference type="ARBA" id="ARBA00012967"/>
    </source>
</evidence>
<keyword evidence="5 7" id="KW-0520">NAD</keyword>
<dbReference type="GO" id="GO:0004459">
    <property type="term" value="F:L-lactate dehydrogenase (NAD+) activity"/>
    <property type="evidence" value="ECO:0007669"/>
    <property type="project" value="UniProtKB-UniRule"/>
</dbReference>
<dbReference type="Pfam" id="PF02866">
    <property type="entry name" value="Ldh_1_C"/>
    <property type="match status" value="1"/>
</dbReference>
<keyword evidence="4 7" id="KW-0560">Oxidoreductase</keyword>
<evidence type="ECO:0000313" key="13">
    <source>
        <dbReference type="Proteomes" id="UP001198983"/>
    </source>
</evidence>
<dbReference type="AlphaFoldDB" id="A0AAX2ZIF8"/>
<dbReference type="PANTHER" id="PTHR43128:SF16">
    <property type="entry name" value="L-LACTATE DEHYDROGENASE"/>
    <property type="match status" value="1"/>
</dbReference>
<protein>
    <recommendedName>
        <fullName evidence="3 7">L-lactate dehydrogenase</fullName>
        <shortName evidence="7">L-LDH</shortName>
        <ecNumber evidence="3 7">1.1.1.27</ecNumber>
    </recommendedName>
</protein>
<dbReference type="GO" id="GO:0006089">
    <property type="term" value="P:lactate metabolic process"/>
    <property type="evidence" value="ECO:0007669"/>
    <property type="project" value="TreeGrafter"/>
</dbReference>
<comment type="catalytic activity">
    <reaction evidence="6 7">
        <text>(S)-lactate + NAD(+) = pyruvate + NADH + H(+)</text>
        <dbReference type="Rhea" id="RHEA:23444"/>
        <dbReference type="ChEBI" id="CHEBI:15361"/>
        <dbReference type="ChEBI" id="CHEBI:15378"/>
        <dbReference type="ChEBI" id="CHEBI:16651"/>
        <dbReference type="ChEBI" id="CHEBI:57540"/>
        <dbReference type="ChEBI" id="CHEBI:57945"/>
        <dbReference type="EC" id="1.1.1.27"/>
    </reaction>
</comment>
<dbReference type="PROSITE" id="PS00064">
    <property type="entry name" value="L_LDH"/>
    <property type="match status" value="1"/>
</dbReference>
<keyword evidence="7" id="KW-0963">Cytoplasm</keyword>
<feature type="binding site" evidence="7">
    <location>
        <begin position="77"/>
        <end position="78"/>
    </location>
    <ligand>
        <name>NAD(+)</name>
        <dbReference type="ChEBI" id="CHEBI:57540"/>
    </ligand>
</feature>
<dbReference type="SUPFAM" id="SSF56327">
    <property type="entry name" value="LDH C-terminal domain-like"/>
    <property type="match status" value="1"/>
</dbReference>
<dbReference type="InterPro" id="IPR018177">
    <property type="entry name" value="L-lactate_DH_AS"/>
</dbReference>
<feature type="binding site" evidence="7">
    <location>
        <position position="38"/>
    </location>
    <ligand>
        <name>NAD(+)</name>
        <dbReference type="ChEBI" id="CHEBI:57540"/>
    </ligand>
</feature>
<evidence type="ECO:0000256" key="1">
    <source>
        <dbReference type="ARBA" id="ARBA00004843"/>
    </source>
</evidence>
<comment type="subcellular location">
    <subcellularLocation>
        <location evidence="7">Cytoplasm</location>
    </subcellularLocation>
</comment>
<accession>A0AAX2ZIF8</accession>
<evidence type="ECO:0000313" key="12">
    <source>
        <dbReference type="EMBL" id="UEL49133.1"/>
    </source>
</evidence>
<dbReference type="RefSeq" id="WP_148557185.1">
    <property type="nucleotide sequence ID" value="NZ_CP081135.1"/>
</dbReference>
<feature type="active site" description="Proton acceptor" evidence="7 8">
    <location>
        <position position="173"/>
    </location>
</feature>
<dbReference type="Pfam" id="PF00056">
    <property type="entry name" value="Ldh_1_N"/>
    <property type="match status" value="1"/>
</dbReference>
<dbReference type="InterPro" id="IPR036291">
    <property type="entry name" value="NAD(P)-bd_dom_sf"/>
</dbReference>
<evidence type="ECO:0000256" key="5">
    <source>
        <dbReference type="ARBA" id="ARBA00023027"/>
    </source>
</evidence>
<evidence type="ECO:0000256" key="6">
    <source>
        <dbReference type="ARBA" id="ARBA00049258"/>
    </source>
</evidence>
<dbReference type="EC" id="1.1.1.27" evidence="3 7"/>
<dbReference type="InterPro" id="IPR001557">
    <property type="entry name" value="L-lactate/malate_DH"/>
</dbReference>
<evidence type="ECO:0000256" key="7">
    <source>
        <dbReference type="HAMAP-Rule" id="MF_00488"/>
    </source>
</evidence>
<comment type="function">
    <text evidence="7">Catalyzes the conversion of lactate to pyruvate.</text>
</comment>
<dbReference type="PRINTS" id="PR00086">
    <property type="entry name" value="LLDHDRGNASE"/>
</dbReference>
<feature type="binding site" evidence="7">
    <location>
        <begin position="118"/>
        <end position="121"/>
    </location>
    <ligand>
        <name>substrate</name>
    </ligand>
</feature>
<evidence type="ECO:0000256" key="2">
    <source>
        <dbReference type="ARBA" id="ARBA00006054"/>
    </source>
</evidence>
<dbReference type="NCBIfam" id="NF000824">
    <property type="entry name" value="PRK00066.1"/>
    <property type="match status" value="1"/>
</dbReference>
<keyword evidence="13" id="KW-1185">Reference proteome</keyword>
<evidence type="ECO:0000256" key="9">
    <source>
        <dbReference type="PIRSR" id="PIRSR000102-3"/>
    </source>
</evidence>
<feature type="binding site" evidence="7 9">
    <location>
        <position position="33"/>
    </location>
    <ligand>
        <name>NAD(+)</name>
        <dbReference type="ChEBI" id="CHEBI:57540"/>
    </ligand>
</feature>
<comment type="caution">
    <text evidence="7">Lacks conserved residue(s) required for the propagation of feature annotation.</text>
</comment>
<dbReference type="SUPFAM" id="SSF51735">
    <property type="entry name" value="NAD(P)-binding Rossmann-fold domains"/>
    <property type="match status" value="1"/>
</dbReference>
<dbReference type="InterPro" id="IPR015955">
    <property type="entry name" value="Lactate_DH/Glyco_Ohase_4_C"/>
</dbReference>
<feature type="binding site" evidence="7 9">
    <location>
        <begin position="116"/>
        <end position="118"/>
    </location>
    <ligand>
        <name>NAD(+)</name>
        <dbReference type="ChEBI" id="CHEBI:57540"/>
    </ligand>
</feature>
<name>A0AAX2ZIF8_9FIRM</name>
<dbReference type="KEGG" id="tem:JW646_06715"/>
<dbReference type="Gene3D" id="3.40.50.720">
    <property type="entry name" value="NAD(P)-binding Rossmann-like Domain"/>
    <property type="match status" value="1"/>
</dbReference>
<evidence type="ECO:0000259" key="11">
    <source>
        <dbReference type="Pfam" id="PF02866"/>
    </source>
</evidence>
<organism evidence="12 13">
    <name type="scientific">Terrisporobacter hibernicus</name>
    <dbReference type="NCBI Taxonomy" id="2813371"/>
    <lineage>
        <taxon>Bacteria</taxon>
        <taxon>Bacillati</taxon>
        <taxon>Bacillota</taxon>
        <taxon>Clostridia</taxon>
        <taxon>Peptostreptococcales</taxon>
        <taxon>Peptostreptococcaceae</taxon>
        <taxon>Terrisporobacter</taxon>
    </lineage>
</organism>
<dbReference type="PANTHER" id="PTHR43128">
    <property type="entry name" value="L-2-HYDROXYCARBOXYLATE DEHYDROGENASE (NAD(P)(+))"/>
    <property type="match status" value="1"/>
</dbReference>
<feature type="domain" description="Lactate/malate dehydrogenase N-terminal" evidence="10">
    <location>
        <begin position="3"/>
        <end position="140"/>
    </location>
</feature>
<sequence length="311" mass="33524">MSKITIVGAGSVGSTAAFSLAENAIADEIVIVDINKNKSLGNALDIAHGLPLLKPVNIYAGDYEDTKNSDIVVITVGVPEVVGESRLIPLQKNTDILKGVIPQLLKYSPNTQILMVSNPVDILTYVAYKISNLPKSKVIGLGTVLDSSRFKYLLGKEFNLDGRCINGYMIGEHGDSQIAAWSKTSIAGGSIEEYCNTIGYELSDDFKDNIEAQVKQTAFDVWEMKGPNCFCVANAIKTVAEAILRNEQTILPISTIIEGEYGIKDVSLSLPSILGKNGVKKVLDLPLGDNELNGFKNSASIMKSLIDQLNI</sequence>
<dbReference type="InterPro" id="IPR011304">
    <property type="entry name" value="L-lactate_DH"/>
</dbReference>
<dbReference type="Proteomes" id="UP001198983">
    <property type="component" value="Chromosome"/>
</dbReference>
<dbReference type="InterPro" id="IPR022383">
    <property type="entry name" value="Lactate/malate_DH_C"/>
</dbReference>
<feature type="binding site" evidence="7">
    <location>
        <position position="86"/>
    </location>
    <ligand>
        <name>substrate</name>
    </ligand>
</feature>
<dbReference type="HAMAP" id="MF_00488">
    <property type="entry name" value="Lactate_dehydrog"/>
    <property type="match status" value="1"/>
</dbReference>
<feature type="binding site" evidence="9">
    <location>
        <begin position="8"/>
        <end position="13"/>
    </location>
    <ligand>
        <name>NAD(+)</name>
        <dbReference type="ChEBI" id="CHEBI:57540"/>
    </ligand>
</feature>
<reference evidence="12 13" key="1">
    <citation type="journal article" date="2023" name="Int. J. Syst. Evol. Microbiol.">
        <title>Terrisporobacter hibernicus sp. nov., isolated from bovine faeces in Northern Ireland.</title>
        <authorList>
            <person name="Mitchell M."/>
            <person name="Nguyen S.V."/>
            <person name="Connor M."/>
            <person name="Fairley D.J."/>
            <person name="Donoghue O."/>
            <person name="Marshall H."/>
            <person name="Koolman L."/>
            <person name="McMullan G."/>
            <person name="Schaffer K.E."/>
            <person name="McGrath J.W."/>
            <person name="Fanning S."/>
        </authorList>
    </citation>
    <scope>NUCLEOTIDE SEQUENCE [LARGE SCALE GENOMIC DNA]</scope>
    <source>
        <strain evidence="12 13">MCA3</strain>
    </source>
</reference>
<dbReference type="NCBIfam" id="TIGR01771">
    <property type="entry name" value="L-LDH-NAD"/>
    <property type="match status" value="1"/>
</dbReference>
<comment type="pathway">
    <text evidence="1 7">Fermentation; pyruvate fermentation to lactate; (S)-lactate from pyruvate: step 1/1.</text>
</comment>
<comment type="subunit">
    <text evidence="7">Homotetramer.</text>
</comment>
<dbReference type="Gene3D" id="3.90.110.10">
    <property type="entry name" value="Lactate dehydrogenase/glycoside hydrolase, family 4, C-terminal"/>
    <property type="match status" value="1"/>
</dbReference>
<gene>
    <name evidence="7" type="primary">ldh</name>
    <name evidence="12" type="ORF">JW646_06715</name>
</gene>
<dbReference type="InterPro" id="IPR001236">
    <property type="entry name" value="Lactate/malate_DH_N"/>
</dbReference>
<feature type="binding site" evidence="7">
    <location>
        <position position="63"/>
    </location>
    <ligand>
        <name>NAD(+)</name>
        <dbReference type="ChEBI" id="CHEBI:57540"/>
    </ligand>
</feature>
<dbReference type="GO" id="GO:0005737">
    <property type="term" value="C:cytoplasm"/>
    <property type="evidence" value="ECO:0007669"/>
    <property type="project" value="UniProtKB-SubCell"/>
</dbReference>
<evidence type="ECO:0000256" key="8">
    <source>
        <dbReference type="PIRSR" id="PIRSR000102-1"/>
    </source>
</evidence>
<feature type="binding site" evidence="7">
    <location>
        <begin position="146"/>
        <end position="149"/>
    </location>
    <ligand>
        <name>substrate</name>
    </ligand>
</feature>
<feature type="binding site" evidence="9">
    <location>
        <position position="93"/>
    </location>
    <ligand>
        <name>NAD(+)</name>
        <dbReference type="ChEBI" id="CHEBI:57540"/>
    </ligand>
</feature>
<comment type="similarity">
    <text evidence="2 7">Belongs to the LDH/MDH superfamily. LDH family.</text>
</comment>
<dbReference type="EMBL" id="CP081135">
    <property type="protein sequence ID" value="UEL49133.1"/>
    <property type="molecule type" value="Genomic_DNA"/>
</dbReference>
<dbReference type="GO" id="GO:0006096">
    <property type="term" value="P:glycolytic process"/>
    <property type="evidence" value="ECO:0007669"/>
    <property type="project" value="UniProtKB-UniRule"/>
</dbReference>
<feature type="binding site" evidence="7">
    <location>
        <position position="12"/>
    </location>
    <ligand>
        <name>NAD(+)</name>
        <dbReference type="ChEBI" id="CHEBI:57540"/>
    </ligand>
</feature>
<feature type="domain" description="Lactate/malate dehydrogenase C-terminal" evidence="11">
    <location>
        <begin position="143"/>
        <end position="308"/>
    </location>
</feature>
<dbReference type="PIRSF" id="PIRSF000102">
    <property type="entry name" value="Lac_mal_DH"/>
    <property type="match status" value="1"/>
</dbReference>